<evidence type="ECO:0000256" key="1">
    <source>
        <dbReference type="SAM" id="MobiDB-lite"/>
    </source>
</evidence>
<evidence type="ECO:0000313" key="3">
    <source>
        <dbReference type="Proteomes" id="UP000092993"/>
    </source>
</evidence>
<accession>A0A1C7MPG9</accession>
<feature type="compositionally biased region" description="Pro residues" evidence="1">
    <location>
        <begin position="44"/>
        <end position="53"/>
    </location>
</feature>
<reference evidence="2 3" key="1">
    <citation type="submission" date="2016-03" db="EMBL/GenBank/DDBJ databases">
        <title>Whole genome sequencing of Grifola frondosa 9006-11.</title>
        <authorList>
            <person name="Min B."/>
            <person name="Park H."/>
            <person name="Kim J.-G."/>
            <person name="Cho H."/>
            <person name="Oh Y.-L."/>
            <person name="Kong W.-S."/>
            <person name="Choi I.-G."/>
        </authorList>
    </citation>
    <scope>NUCLEOTIDE SEQUENCE [LARGE SCALE GENOMIC DNA]</scope>
    <source>
        <strain evidence="2 3">9006-11</strain>
    </source>
</reference>
<proteinExistence type="predicted"/>
<comment type="caution">
    <text evidence="2">The sequence shown here is derived from an EMBL/GenBank/DDBJ whole genome shotgun (WGS) entry which is preliminary data.</text>
</comment>
<dbReference type="AlphaFoldDB" id="A0A1C7MPG9"/>
<name>A0A1C7MPG9_GRIFR</name>
<sequence length="86" mass="9413">MPKLPKPKNPFTPTVRRFLLDVFKPAPTLGKRGRDEDDDEEPQPQLPTPPTPPACVALQNEDTEEDVIVITALNVVPSAATPISSR</sequence>
<evidence type="ECO:0000313" key="2">
    <source>
        <dbReference type="EMBL" id="OBZ78329.1"/>
    </source>
</evidence>
<gene>
    <name evidence="2" type="ORF">A0H81_01682</name>
</gene>
<keyword evidence="3" id="KW-1185">Reference proteome</keyword>
<organism evidence="2 3">
    <name type="scientific">Grifola frondosa</name>
    <name type="common">Maitake</name>
    <name type="synonym">Polyporus frondosus</name>
    <dbReference type="NCBI Taxonomy" id="5627"/>
    <lineage>
        <taxon>Eukaryota</taxon>
        <taxon>Fungi</taxon>
        <taxon>Dikarya</taxon>
        <taxon>Basidiomycota</taxon>
        <taxon>Agaricomycotina</taxon>
        <taxon>Agaricomycetes</taxon>
        <taxon>Polyporales</taxon>
        <taxon>Grifolaceae</taxon>
        <taxon>Grifola</taxon>
    </lineage>
</organism>
<feature type="region of interest" description="Disordered" evidence="1">
    <location>
        <begin position="22"/>
        <end position="56"/>
    </location>
</feature>
<dbReference type="OrthoDB" id="3061698at2759"/>
<dbReference type="EMBL" id="LUGG01000002">
    <property type="protein sequence ID" value="OBZ78329.1"/>
    <property type="molecule type" value="Genomic_DNA"/>
</dbReference>
<protein>
    <submittedName>
        <fullName evidence="2">Uncharacterized protein</fullName>
    </submittedName>
</protein>
<dbReference type="Proteomes" id="UP000092993">
    <property type="component" value="Unassembled WGS sequence"/>
</dbReference>